<dbReference type="AlphaFoldDB" id="J0NQT2"/>
<dbReference type="EMBL" id="AKFT01000029">
    <property type="protein sequence ID" value="EJF47167.1"/>
    <property type="molecule type" value="Genomic_DNA"/>
</dbReference>
<reference evidence="1 2" key="1">
    <citation type="submission" date="2012-05" db="EMBL/GenBank/DDBJ databases">
        <authorList>
            <person name="Harkins D.M."/>
            <person name="Madupu R."/>
            <person name="Durkin A.S."/>
            <person name="Torralba M."/>
            <person name="Methe B."/>
            <person name="Sutton G.G."/>
            <person name="Nelson K.E."/>
        </authorList>
    </citation>
    <scope>NUCLEOTIDE SEQUENCE [LARGE SCALE GENOMIC DNA]</scope>
    <source>
        <strain evidence="1 2">F0489</strain>
    </source>
</reference>
<name>J0NQT2_9ACTO</name>
<proteinExistence type="predicted"/>
<organism evidence="1 2">
    <name type="scientific">Actinomyces massiliensis F0489</name>
    <dbReference type="NCBI Taxonomy" id="1125718"/>
    <lineage>
        <taxon>Bacteria</taxon>
        <taxon>Bacillati</taxon>
        <taxon>Actinomycetota</taxon>
        <taxon>Actinomycetes</taxon>
        <taxon>Actinomycetales</taxon>
        <taxon>Actinomycetaceae</taxon>
        <taxon>Actinomyces</taxon>
    </lineage>
</organism>
<protein>
    <submittedName>
        <fullName evidence="1">Uncharacterized protein</fullName>
    </submittedName>
</protein>
<comment type="caution">
    <text evidence="1">The sequence shown here is derived from an EMBL/GenBank/DDBJ whole genome shotgun (WGS) entry which is preliminary data.</text>
</comment>
<evidence type="ECO:0000313" key="1">
    <source>
        <dbReference type="EMBL" id="EJF47167.1"/>
    </source>
</evidence>
<sequence>MCASHDGNDDDCAPAVILDRTPPWPTAPIIRILSGTVDNRPIEPGTLAIRGSVGYFCMSSSHEDDMYLTKSCEFDWIDDWESIPAISATQLATLLANLNGTSVDLRLSEAAQRAHAALGEVMGE</sequence>
<evidence type="ECO:0000313" key="2">
    <source>
        <dbReference type="Proteomes" id="UP000002941"/>
    </source>
</evidence>
<keyword evidence="2" id="KW-1185">Reference proteome</keyword>
<dbReference type="PATRIC" id="fig|1125718.3.peg.437"/>
<gene>
    <name evidence="1" type="ORF">HMPREF1318_3000</name>
</gene>
<accession>J0NQT2</accession>
<dbReference type="eggNOG" id="ENOG5031IF8">
    <property type="taxonomic scope" value="Bacteria"/>
</dbReference>
<dbReference type="Proteomes" id="UP000002941">
    <property type="component" value="Unassembled WGS sequence"/>
</dbReference>